<name>A0A1B2HN03_9PSEU</name>
<keyword evidence="3" id="KW-1185">Reference proteome</keyword>
<accession>A0A1B2HN03</accession>
<gene>
    <name evidence="2" type="ORF">BBK82_26545</name>
</gene>
<proteinExistence type="predicted"/>
<evidence type="ECO:0000256" key="1">
    <source>
        <dbReference type="SAM" id="MobiDB-lite"/>
    </source>
</evidence>
<organism evidence="2 3">
    <name type="scientific">Lentzea guizhouensis</name>
    <dbReference type="NCBI Taxonomy" id="1586287"/>
    <lineage>
        <taxon>Bacteria</taxon>
        <taxon>Bacillati</taxon>
        <taxon>Actinomycetota</taxon>
        <taxon>Actinomycetes</taxon>
        <taxon>Pseudonocardiales</taxon>
        <taxon>Pseudonocardiaceae</taxon>
        <taxon>Lentzea</taxon>
    </lineage>
</organism>
<evidence type="ECO:0000313" key="3">
    <source>
        <dbReference type="Proteomes" id="UP000093053"/>
    </source>
</evidence>
<sequence>MPNVSQPGETAHSVFPLSRVLRHVQHIEQQDVGLNLCARRRNMAAYAGTTLRGNAQNTATPGTTQQLRGFDLH</sequence>
<dbReference type="Proteomes" id="UP000093053">
    <property type="component" value="Chromosome"/>
</dbReference>
<evidence type="ECO:0000313" key="2">
    <source>
        <dbReference type="EMBL" id="ANZ39103.1"/>
    </source>
</evidence>
<feature type="region of interest" description="Disordered" evidence="1">
    <location>
        <begin position="53"/>
        <end position="73"/>
    </location>
</feature>
<dbReference type="KEGG" id="led:BBK82_26545"/>
<dbReference type="AlphaFoldDB" id="A0A1B2HN03"/>
<feature type="compositionally biased region" description="Polar residues" evidence="1">
    <location>
        <begin position="53"/>
        <end position="67"/>
    </location>
</feature>
<reference evidence="2 3" key="1">
    <citation type="submission" date="2016-07" db="EMBL/GenBank/DDBJ databases">
        <title>Complete genome sequence of the Lentzea guizhouensis DHS C013.</title>
        <authorList>
            <person name="Cao C."/>
        </authorList>
    </citation>
    <scope>NUCLEOTIDE SEQUENCE [LARGE SCALE GENOMIC DNA]</scope>
    <source>
        <strain evidence="2 3">DHS C013</strain>
    </source>
</reference>
<dbReference type="EMBL" id="CP016793">
    <property type="protein sequence ID" value="ANZ39103.1"/>
    <property type="molecule type" value="Genomic_DNA"/>
</dbReference>
<protein>
    <submittedName>
        <fullName evidence="2">Uncharacterized protein</fullName>
    </submittedName>
</protein>